<dbReference type="AlphaFoldDB" id="A0AAD5TX06"/>
<feature type="compositionally biased region" description="Polar residues" evidence="6">
    <location>
        <begin position="464"/>
        <end position="477"/>
    </location>
</feature>
<feature type="region of interest" description="Disordered" evidence="6">
    <location>
        <begin position="461"/>
        <end position="503"/>
    </location>
</feature>
<comment type="subcellular location">
    <subcellularLocation>
        <location evidence="2">Cytoplasm</location>
    </subcellularLocation>
</comment>
<dbReference type="InterPro" id="IPR018163">
    <property type="entry name" value="Thr/Ala-tRNA-synth_IIc_edit"/>
</dbReference>
<dbReference type="SUPFAM" id="SSF48403">
    <property type="entry name" value="Ankyrin repeat"/>
    <property type="match status" value="1"/>
</dbReference>
<reference evidence="8" key="1">
    <citation type="submission" date="2020-05" db="EMBL/GenBank/DDBJ databases">
        <title>Phylogenomic resolution of chytrid fungi.</title>
        <authorList>
            <person name="Stajich J.E."/>
            <person name="Amses K."/>
            <person name="Simmons R."/>
            <person name="Seto K."/>
            <person name="Myers J."/>
            <person name="Bonds A."/>
            <person name="Quandt C.A."/>
            <person name="Barry K."/>
            <person name="Liu P."/>
            <person name="Grigoriev I."/>
            <person name="Longcore J.E."/>
            <person name="James T.Y."/>
        </authorList>
    </citation>
    <scope>NUCLEOTIDE SEQUENCE</scope>
    <source>
        <strain evidence="8">JEL0476</strain>
    </source>
</reference>
<comment type="caution">
    <text evidence="8">The sequence shown here is derived from an EMBL/GenBank/DDBJ whole genome shotgun (WGS) entry which is preliminary data.</text>
</comment>
<gene>
    <name evidence="8" type="primary">AARSD1</name>
    <name evidence="8" type="ORF">HK099_007274</name>
</gene>
<evidence type="ECO:0000313" key="9">
    <source>
        <dbReference type="Proteomes" id="UP001211065"/>
    </source>
</evidence>
<keyword evidence="4" id="KW-0479">Metal-binding</keyword>
<dbReference type="GO" id="GO:0046872">
    <property type="term" value="F:metal ion binding"/>
    <property type="evidence" value="ECO:0007669"/>
    <property type="project" value="UniProtKB-KW"/>
</dbReference>
<dbReference type="GO" id="GO:0003676">
    <property type="term" value="F:nucleic acid binding"/>
    <property type="evidence" value="ECO:0007669"/>
    <property type="project" value="InterPro"/>
</dbReference>
<protein>
    <submittedName>
        <fullName evidence="8">Alanyl-tRNA editing protein Aarsd1</fullName>
    </submittedName>
</protein>
<dbReference type="GO" id="GO:0005524">
    <property type="term" value="F:ATP binding"/>
    <property type="evidence" value="ECO:0007669"/>
    <property type="project" value="InterPro"/>
</dbReference>
<dbReference type="GO" id="GO:0004813">
    <property type="term" value="F:alanine-tRNA ligase activity"/>
    <property type="evidence" value="ECO:0007669"/>
    <property type="project" value="InterPro"/>
</dbReference>
<organism evidence="8 9">
    <name type="scientific">Clydaea vesicula</name>
    <dbReference type="NCBI Taxonomy" id="447962"/>
    <lineage>
        <taxon>Eukaryota</taxon>
        <taxon>Fungi</taxon>
        <taxon>Fungi incertae sedis</taxon>
        <taxon>Chytridiomycota</taxon>
        <taxon>Chytridiomycota incertae sedis</taxon>
        <taxon>Chytridiomycetes</taxon>
        <taxon>Lobulomycetales</taxon>
        <taxon>Lobulomycetaceae</taxon>
        <taxon>Clydaea</taxon>
    </lineage>
</organism>
<dbReference type="GO" id="GO:0005737">
    <property type="term" value="C:cytoplasm"/>
    <property type="evidence" value="ECO:0007669"/>
    <property type="project" value="UniProtKB-SubCell"/>
</dbReference>
<name>A0AAD5TX06_9FUNG</name>
<evidence type="ECO:0000256" key="6">
    <source>
        <dbReference type="SAM" id="MobiDB-lite"/>
    </source>
</evidence>
<feature type="compositionally biased region" description="Low complexity" evidence="6">
    <location>
        <begin position="478"/>
        <end position="491"/>
    </location>
</feature>
<dbReference type="Gene3D" id="3.30.980.10">
    <property type="entry name" value="Threonyl-trna Synthetase, Chain A, domain 2"/>
    <property type="match status" value="1"/>
</dbReference>
<comment type="similarity">
    <text evidence="3">Belongs to the class-II aminoacyl-tRNA synthetase family. Alax-L subfamily.</text>
</comment>
<evidence type="ECO:0000313" key="8">
    <source>
        <dbReference type="EMBL" id="KAJ3213602.1"/>
    </source>
</evidence>
<dbReference type="Proteomes" id="UP001211065">
    <property type="component" value="Unassembled WGS sequence"/>
</dbReference>
<keyword evidence="9" id="KW-1185">Reference proteome</keyword>
<evidence type="ECO:0000256" key="2">
    <source>
        <dbReference type="ARBA" id="ARBA00004496"/>
    </source>
</evidence>
<dbReference type="Gene3D" id="2.40.30.130">
    <property type="match status" value="1"/>
</dbReference>
<evidence type="ECO:0000256" key="3">
    <source>
        <dbReference type="ARBA" id="ARBA00008429"/>
    </source>
</evidence>
<evidence type="ECO:0000256" key="4">
    <source>
        <dbReference type="ARBA" id="ARBA00022723"/>
    </source>
</evidence>
<sequence length="806" mass="89508">MVNTIKVGDLKCQHDPYLKDFEATVVSVLPNNILVLNDTILFPEGGGQPYDTGSITANDITVKVTKVLRKGFIAHHFLEKELVGIQPGDQVHVKLDWNRRYDHMQQHTGQHLISALVKANFGWDTVSWHLGSDISTLDLNTKSITTEELQIIEDKVNENIQKALLINLHLVNKNENETFRPSGKEVPEELREGTIRMIEIESVDKNVCCGTHLSNTSELKFLKFSLVEKCKGHVRLNFIIGNRILSQLSELLAREKALTNILQTNPSSHAKIATGLISTSKQSLKSIKSYHQEIAYFLSESMYNFIKKEMESKNNNNGDWKILRLPNEDTIKLKNQESNSNLNVGSFEKNYKEEGVFSICSNDLSYLEKEAKSLSEIVDGKGAKLNAGNDMSLKMSAKFGHLNLTKFLLINGADPNAKVVLKKNWYNYFFSTRLYKLGGTLLNDDDNVDLNIGSSNLVGRINETRNNQTETNSPNVESFSNTPTSPTSNFNAPLLPNSETVSTANPQHNHILEASVLNKKKKVCQVDLLLQAVQGNHVHLVEILITPTKKNNSFDNNTVQIPIRTSSLSPTSSPTRIVNTEGSTSLSINIGHNEFSQDSQRVSSDTLQTALADAFLHNRLHMAKMLIKVGGAKSNSKMINNLLQKAGAWRLGCGVREKYTKLLVLCIQALTEETFQRLQHSIVRAVSEIGSVGALKASLERGGDINCWDGLPIYSAVYSGILGIYGGGIIVTSDPSDPNAGTSVSVAELSTMAVPAIAALVVMYRLVPFHRLLYSLILVCKEQSKRNRDRWLRLESPVPMNEVVVH</sequence>
<dbReference type="InterPro" id="IPR018165">
    <property type="entry name" value="Ala-tRNA-synth_IIc_core"/>
</dbReference>
<dbReference type="InterPro" id="IPR018164">
    <property type="entry name" value="Ala-tRNA-synth_IIc_N"/>
</dbReference>
<dbReference type="SUPFAM" id="SSF55186">
    <property type="entry name" value="ThrRS/AlaRS common domain"/>
    <property type="match status" value="1"/>
</dbReference>
<dbReference type="InterPro" id="IPR012947">
    <property type="entry name" value="tRNA_SAD"/>
</dbReference>
<evidence type="ECO:0000256" key="1">
    <source>
        <dbReference type="ARBA" id="ARBA00001947"/>
    </source>
</evidence>
<dbReference type="InterPro" id="IPR009000">
    <property type="entry name" value="Transl_B-barrel_sf"/>
</dbReference>
<evidence type="ECO:0000259" key="7">
    <source>
        <dbReference type="PROSITE" id="PS50860"/>
    </source>
</evidence>
<dbReference type="GO" id="GO:0006419">
    <property type="term" value="P:alanyl-tRNA aminoacylation"/>
    <property type="evidence" value="ECO:0007669"/>
    <property type="project" value="InterPro"/>
</dbReference>
<feature type="domain" description="Alanyl-transfer RNA synthetases family profile" evidence="7">
    <location>
        <begin position="1"/>
        <end position="223"/>
    </location>
</feature>
<proteinExistence type="inferred from homology"/>
<dbReference type="PANTHER" id="PTHR43462">
    <property type="entry name" value="ALANYL-TRNA EDITING PROTEIN"/>
    <property type="match status" value="1"/>
</dbReference>
<dbReference type="SUPFAM" id="SSF50447">
    <property type="entry name" value="Translation proteins"/>
    <property type="match status" value="1"/>
</dbReference>
<dbReference type="PROSITE" id="PS50860">
    <property type="entry name" value="AA_TRNA_LIGASE_II_ALA"/>
    <property type="match status" value="1"/>
</dbReference>
<accession>A0AAD5TX06</accession>
<dbReference type="Pfam" id="PF01411">
    <property type="entry name" value="tRNA-synt_2c"/>
    <property type="match status" value="1"/>
</dbReference>
<keyword evidence="5" id="KW-0862">Zinc</keyword>
<dbReference type="EMBL" id="JADGJW010000694">
    <property type="protein sequence ID" value="KAJ3213602.1"/>
    <property type="molecule type" value="Genomic_DNA"/>
</dbReference>
<dbReference type="GO" id="GO:0002196">
    <property type="term" value="F:Ser-tRNA(Ala) deacylase activity"/>
    <property type="evidence" value="ECO:0007669"/>
    <property type="project" value="TreeGrafter"/>
</dbReference>
<dbReference type="PANTHER" id="PTHR43462:SF1">
    <property type="entry name" value="ALANYL-TRNA EDITING PROTEIN AARSD1"/>
    <property type="match status" value="1"/>
</dbReference>
<dbReference type="Pfam" id="PF07973">
    <property type="entry name" value="tRNA_SAD"/>
    <property type="match status" value="1"/>
</dbReference>
<comment type="cofactor">
    <cofactor evidence="1">
        <name>Zn(2+)</name>
        <dbReference type="ChEBI" id="CHEBI:29105"/>
    </cofactor>
</comment>
<dbReference type="SMART" id="SM00863">
    <property type="entry name" value="tRNA_SAD"/>
    <property type="match status" value="1"/>
</dbReference>
<dbReference type="InterPro" id="IPR051335">
    <property type="entry name" value="Alanyl-tRNA_Editing_Enzymes"/>
</dbReference>
<dbReference type="InterPro" id="IPR036770">
    <property type="entry name" value="Ankyrin_rpt-contain_sf"/>
</dbReference>
<evidence type="ECO:0000256" key="5">
    <source>
        <dbReference type="ARBA" id="ARBA00022833"/>
    </source>
</evidence>